<feature type="chain" id="PRO_5043882620" description="C-type lectin domain-containing protein" evidence="2">
    <location>
        <begin position="23"/>
        <end position="162"/>
    </location>
</feature>
<dbReference type="InterPro" id="IPR050111">
    <property type="entry name" value="C-type_lectin/snaclec_domain"/>
</dbReference>
<feature type="domain" description="C-type lectin" evidence="3">
    <location>
        <begin position="30"/>
        <end position="154"/>
    </location>
</feature>
<dbReference type="Proteomes" id="UP000019118">
    <property type="component" value="Unassembled WGS sequence"/>
</dbReference>
<dbReference type="InterPro" id="IPR016186">
    <property type="entry name" value="C-type_lectin-like/link_sf"/>
</dbReference>
<proteinExistence type="predicted"/>
<dbReference type="Gene3D" id="3.10.100.10">
    <property type="entry name" value="Mannose-Binding Protein A, subunit A"/>
    <property type="match status" value="1"/>
</dbReference>
<dbReference type="PROSITE" id="PS50041">
    <property type="entry name" value="C_TYPE_LECTIN_2"/>
    <property type="match status" value="1"/>
</dbReference>
<dbReference type="SUPFAM" id="SSF56436">
    <property type="entry name" value="C-type lectin-like"/>
    <property type="match status" value="1"/>
</dbReference>
<dbReference type="InterPro" id="IPR018378">
    <property type="entry name" value="C-type_lectin_CS"/>
</dbReference>
<dbReference type="Pfam" id="PF00059">
    <property type="entry name" value="Lectin_C"/>
    <property type="match status" value="1"/>
</dbReference>
<name>A0AAR5PJ51_DENPD</name>
<evidence type="ECO:0000256" key="1">
    <source>
        <dbReference type="ARBA" id="ARBA00023157"/>
    </source>
</evidence>
<dbReference type="PANTHER" id="PTHR22803">
    <property type="entry name" value="MANNOSE, PHOSPHOLIPASE, LECTIN RECEPTOR RELATED"/>
    <property type="match status" value="1"/>
</dbReference>
<evidence type="ECO:0000256" key="2">
    <source>
        <dbReference type="SAM" id="SignalP"/>
    </source>
</evidence>
<keyword evidence="5" id="KW-1185">Reference proteome</keyword>
<keyword evidence="2" id="KW-0732">Signal</keyword>
<evidence type="ECO:0000259" key="3">
    <source>
        <dbReference type="PROSITE" id="PS50041"/>
    </source>
</evidence>
<dbReference type="EnsemblMetazoa" id="XM_019905506.1">
    <property type="protein sequence ID" value="XP_019761065.1"/>
    <property type="gene ID" value="LOC109538322"/>
</dbReference>
<feature type="signal peptide" evidence="2">
    <location>
        <begin position="1"/>
        <end position="22"/>
    </location>
</feature>
<evidence type="ECO:0000313" key="4">
    <source>
        <dbReference type="EnsemblMetazoa" id="XP_019761065.1"/>
    </source>
</evidence>
<sequence length="162" mass="18026">MYSTKAFDSLLLLISSIKYISALATMPVAFSDSNYVVTTLPVTWSEAYVLCQQNGMNLVSIKSAEEQDALAKALSFYGSPGDSHNRYWTAGKRFGRNSFVWFTDGEPLVYSNFAHGEPNNIKGAEACIEFVNYSKKTSKWNDIACSKKAGYVCQVRNVLCQK</sequence>
<protein>
    <recommendedName>
        <fullName evidence="3">C-type lectin domain-containing protein</fullName>
    </recommendedName>
</protein>
<dbReference type="SMART" id="SM00034">
    <property type="entry name" value="CLECT"/>
    <property type="match status" value="1"/>
</dbReference>
<organism evidence="4 5">
    <name type="scientific">Dendroctonus ponderosae</name>
    <name type="common">Mountain pine beetle</name>
    <dbReference type="NCBI Taxonomy" id="77166"/>
    <lineage>
        <taxon>Eukaryota</taxon>
        <taxon>Metazoa</taxon>
        <taxon>Ecdysozoa</taxon>
        <taxon>Arthropoda</taxon>
        <taxon>Hexapoda</taxon>
        <taxon>Insecta</taxon>
        <taxon>Pterygota</taxon>
        <taxon>Neoptera</taxon>
        <taxon>Endopterygota</taxon>
        <taxon>Coleoptera</taxon>
        <taxon>Polyphaga</taxon>
        <taxon>Cucujiformia</taxon>
        <taxon>Curculionidae</taxon>
        <taxon>Scolytinae</taxon>
        <taxon>Dendroctonus</taxon>
    </lineage>
</organism>
<dbReference type="PROSITE" id="PS00615">
    <property type="entry name" value="C_TYPE_LECTIN_1"/>
    <property type="match status" value="1"/>
</dbReference>
<dbReference type="AlphaFoldDB" id="A0AAR5PJ51"/>
<dbReference type="InterPro" id="IPR001304">
    <property type="entry name" value="C-type_lectin-like"/>
</dbReference>
<keyword evidence="1" id="KW-1015">Disulfide bond</keyword>
<dbReference type="InterPro" id="IPR016187">
    <property type="entry name" value="CTDL_fold"/>
</dbReference>
<accession>A0AAR5PJ51</accession>
<reference evidence="5" key="1">
    <citation type="journal article" date="2013" name="Genome Biol.">
        <title>Draft genome of the mountain pine beetle, Dendroctonus ponderosae Hopkins, a major forest pest.</title>
        <authorList>
            <person name="Keeling C.I."/>
            <person name="Yuen M.M."/>
            <person name="Liao N.Y."/>
            <person name="Docking T.R."/>
            <person name="Chan S.K."/>
            <person name="Taylor G.A."/>
            <person name="Palmquist D.L."/>
            <person name="Jackman S.D."/>
            <person name="Nguyen A."/>
            <person name="Li M."/>
            <person name="Henderson H."/>
            <person name="Janes J.K."/>
            <person name="Zhao Y."/>
            <person name="Pandoh P."/>
            <person name="Moore R."/>
            <person name="Sperling F.A."/>
            <person name="Huber D.P."/>
            <person name="Birol I."/>
            <person name="Jones S.J."/>
            <person name="Bohlmann J."/>
        </authorList>
    </citation>
    <scope>NUCLEOTIDE SEQUENCE</scope>
</reference>
<dbReference type="CDD" id="cd00037">
    <property type="entry name" value="CLECT"/>
    <property type="match status" value="1"/>
</dbReference>
<reference evidence="4" key="2">
    <citation type="submission" date="2024-08" db="UniProtKB">
        <authorList>
            <consortium name="EnsemblMetazoa"/>
        </authorList>
    </citation>
    <scope>IDENTIFICATION</scope>
</reference>
<evidence type="ECO:0000313" key="5">
    <source>
        <dbReference type="Proteomes" id="UP000019118"/>
    </source>
</evidence>